<proteinExistence type="predicted"/>
<accession>K9WCA2</accession>
<sequence length="59" mass="6977">MIPPIFIGGNLQKKFIIEFSDLIESLDRNLNKIKQLKLINSFQILLIPYWLPRQNLPLK</sequence>
<reference evidence="1 2" key="1">
    <citation type="submission" date="2012-06" db="EMBL/GenBank/DDBJ databases">
        <title>Finished chromosome of genome of Microcoleus sp. PCC 7113.</title>
        <authorList>
            <consortium name="US DOE Joint Genome Institute"/>
            <person name="Gugger M."/>
            <person name="Coursin T."/>
            <person name="Rippka R."/>
            <person name="Tandeau De Marsac N."/>
            <person name="Huntemann M."/>
            <person name="Wei C.-L."/>
            <person name="Han J."/>
            <person name="Detter J.C."/>
            <person name="Han C."/>
            <person name="Tapia R."/>
            <person name="Chen A."/>
            <person name="Kyrpides N."/>
            <person name="Mavromatis K."/>
            <person name="Markowitz V."/>
            <person name="Szeto E."/>
            <person name="Ivanova N."/>
            <person name="Pagani I."/>
            <person name="Pati A."/>
            <person name="Goodwin L."/>
            <person name="Nordberg H.P."/>
            <person name="Cantor M.N."/>
            <person name="Hua S.X."/>
            <person name="Woyke T."/>
            <person name="Kerfeld C.A."/>
        </authorList>
    </citation>
    <scope>NUCLEOTIDE SEQUENCE [LARGE SCALE GENOMIC DNA]</scope>
    <source>
        <strain evidence="1 2">PCC 7113</strain>
    </source>
</reference>
<evidence type="ECO:0000313" key="1">
    <source>
        <dbReference type="EMBL" id="AFZ17394.1"/>
    </source>
</evidence>
<dbReference type="AlphaFoldDB" id="K9WCA2"/>
<dbReference type="Proteomes" id="UP000010471">
    <property type="component" value="Chromosome"/>
</dbReference>
<dbReference type="HOGENOM" id="CLU_2955441_0_0_3"/>
<organism evidence="1 2">
    <name type="scientific">Allocoleopsis franciscana PCC 7113</name>
    <dbReference type="NCBI Taxonomy" id="1173027"/>
    <lineage>
        <taxon>Bacteria</taxon>
        <taxon>Bacillati</taxon>
        <taxon>Cyanobacteriota</taxon>
        <taxon>Cyanophyceae</taxon>
        <taxon>Coleofasciculales</taxon>
        <taxon>Coleofasciculaceae</taxon>
        <taxon>Allocoleopsis</taxon>
        <taxon>Allocoleopsis franciscana</taxon>
    </lineage>
</organism>
<dbReference type="KEGG" id="mic:Mic7113_1518"/>
<dbReference type="EMBL" id="CP003630">
    <property type="protein sequence ID" value="AFZ17394.1"/>
    <property type="molecule type" value="Genomic_DNA"/>
</dbReference>
<protein>
    <submittedName>
        <fullName evidence="1">Uncharacterized protein</fullName>
    </submittedName>
</protein>
<evidence type="ECO:0000313" key="2">
    <source>
        <dbReference type="Proteomes" id="UP000010471"/>
    </source>
</evidence>
<name>K9WCA2_9CYAN</name>
<keyword evidence="2" id="KW-1185">Reference proteome</keyword>
<gene>
    <name evidence="1" type="ORF">Mic7113_1518</name>
</gene>